<dbReference type="AlphaFoldDB" id="A0A814CL52"/>
<sequence length="328" mass="38590">MMLKDSKFSSHLLHLSQLQTINHKTLDEYRDRLKTYEDYLWFGKPDRISAIECARRGWTCQNNDLIKCANCHAEIIAQLPSVLNIHEYTERVENIAQALVDAHHRYCVWKFMIIPESVIQLTDIYSNETINKFVKEAEEFLLQIQQIDLVGQLKTTFQIEATDFDLLSSSYLNDPRLLSAFKILVFYWKLKGSSLSCEKCCREISINRNHLILDPIASHRTWCPILKNEQWKKRIEQIETILHAKSRHKLGEIQSINDVTRFFVKLKYLFRFLLQHTERILPDIISTQNLFHELISSKEYYRSCVQSTYVDNTPSSELEHSTNNSKST</sequence>
<feature type="domain" description="C3HC-type" evidence="3">
    <location>
        <begin position="27"/>
        <end position="144"/>
    </location>
</feature>
<evidence type="ECO:0000313" key="5">
    <source>
        <dbReference type="Proteomes" id="UP000663828"/>
    </source>
</evidence>
<dbReference type="GO" id="GO:0005634">
    <property type="term" value="C:nucleus"/>
    <property type="evidence" value="ECO:0007669"/>
    <property type="project" value="UniProtKB-SubCell"/>
</dbReference>
<dbReference type="SUPFAM" id="SSF57924">
    <property type="entry name" value="Inhibitor of apoptosis (IAP) repeat"/>
    <property type="match status" value="1"/>
</dbReference>
<comment type="subcellular location">
    <subcellularLocation>
        <location evidence="1">Nucleus</location>
    </subcellularLocation>
</comment>
<dbReference type="PANTHER" id="PTHR15835">
    <property type="entry name" value="NUCLEAR-INTERACTING PARTNER OF ALK"/>
    <property type="match status" value="1"/>
</dbReference>
<evidence type="ECO:0000313" key="4">
    <source>
        <dbReference type="EMBL" id="CAF0943670.1"/>
    </source>
</evidence>
<proteinExistence type="predicted"/>
<organism evidence="4 5">
    <name type="scientific">Adineta ricciae</name>
    <name type="common">Rotifer</name>
    <dbReference type="NCBI Taxonomy" id="249248"/>
    <lineage>
        <taxon>Eukaryota</taxon>
        <taxon>Metazoa</taxon>
        <taxon>Spiralia</taxon>
        <taxon>Gnathifera</taxon>
        <taxon>Rotifera</taxon>
        <taxon>Eurotatoria</taxon>
        <taxon>Bdelloidea</taxon>
        <taxon>Adinetida</taxon>
        <taxon>Adinetidae</taxon>
        <taxon>Adineta</taxon>
    </lineage>
</organism>
<dbReference type="InterPro" id="IPR012935">
    <property type="entry name" value="NuBaID_N"/>
</dbReference>
<evidence type="ECO:0000256" key="2">
    <source>
        <dbReference type="ARBA" id="ARBA00023242"/>
    </source>
</evidence>
<dbReference type="Pfam" id="PF07967">
    <property type="entry name" value="zf-C3HC"/>
    <property type="match status" value="1"/>
</dbReference>
<protein>
    <recommendedName>
        <fullName evidence="3">C3HC-type domain-containing protein</fullName>
    </recommendedName>
</protein>
<dbReference type="EMBL" id="CAJNOR010000544">
    <property type="protein sequence ID" value="CAF0943670.1"/>
    <property type="molecule type" value="Genomic_DNA"/>
</dbReference>
<dbReference type="PANTHER" id="PTHR15835:SF6">
    <property type="entry name" value="ZINC FINGER C3HC-TYPE PROTEIN 1"/>
    <property type="match status" value="1"/>
</dbReference>
<accession>A0A814CL52</accession>
<dbReference type="GO" id="GO:0008270">
    <property type="term" value="F:zinc ion binding"/>
    <property type="evidence" value="ECO:0007669"/>
    <property type="project" value="InterPro"/>
</dbReference>
<keyword evidence="2" id="KW-0539">Nucleus</keyword>
<keyword evidence="5" id="KW-1185">Reference proteome</keyword>
<evidence type="ECO:0000259" key="3">
    <source>
        <dbReference type="Pfam" id="PF07967"/>
    </source>
</evidence>
<dbReference type="Proteomes" id="UP000663828">
    <property type="component" value="Unassembled WGS sequence"/>
</dbReference>
<comment type="caution">
    <text evidence="4">The sequence shown here is derived from an EMBL/GenBank/DDBJ whole genome shotgun (WGS) entry which is preliminary data.</text>
</comment>
<name>A0A814CL52_ADIRI</name>
<evidence type="ECO:0000256" key="1">
    <source>
        <dbReference type="ARBA" id="ARBA00004123"/>
    </source>
</evidence>
<gene>
    <name evidence="4" type="ORF">XAT740_LOCUS10261</name>
</gene>
<reference evidence="4" key="1">
    <citation type="submission" date="2021-02" db="EMBL/GenBank/DDBJ databases">
        <authorList>
            <person name="Nowell W R."/>
        </authorList>
    </citation>
    <scope>NUCLEOTIDE SEQUENCE</scope>
</reference>